<dbReference type="PANTHER" id="PTHR43198:SF2">
    <property type="entry name" value="SI:CH1073-67J19.1-RELATED"/>
    <property type="match status" value="1"/>
</dbReference>
<dbReference type="PANTHER" id="PTHR43198">
    <property type="entry name" value="BIFUNCTIONAL TH2 PROTEIN"/>
    <property type="match status" value="1"/>
</dbReference>
<gene>
    <name evidence="11" type="ORF">FD28_GL001415</name>
</gene>
<dbReference type="InterPro" id="IPR027574">
    <property type="entry name" value="Thiaminase_II"/>
</dbReference>
<evidence type="ECO:0000256" key="1">
    <source>
        <dbReference type="ARBA" id="ARBA00001881"/>
    </source>
</evidence>
<feature type="domain" description="Thiaminase-2/PQQC" evidence="10">
    <location>
        <begin position="13"/>
        <end position="210"/>
    </location>
</feature>
<dbReference type="UniPathway" id="UPA00060"/>
<dbReference type="RefSeq" id="WP_057735223.1">
    <property type="nucleotide sequence ID" value="NZ_AZFS01000064.1"/>
</dbReference>
<keyword evidence="9" id="KW-0378">Hydrolase</keyword>
<evidence type="ECO:0000256" key="7">
    <source>
        <dbReference type="ARBA" id="ARBA00022977"/>
    </source>
</evidence>
<evidence type="ECO:0000256" key="3">
    <source>
        <dbReference type="ARBA" id="ARBA00010264"/>
    </source>
</evidence>
<evidence type="ECO:0000256" key="8">
    <source>
        <dbReference type="ARBA" id="ARBA00048337"/>
    </source>
</evidence>
<evidence type="ECO:0000259" key="10">
    <source>
        <dbReference type="Pfam" id="PF03070"/>
    </source>
</evidence>
<comment type="subunit">
    <text evidence="4">Homotetramer.</text>
</comment>
<dbReference type="Pfam" id="PF03070">
    <property type="entry name" value="TENA_THI-4"/>
    <property type="match status" value="1"/>
</dbReference>
<dbReference type="GO" id="GO:0005829">
    <property type="term" value="C:cytosol"/>
    <property type="evidence" value="ECO:0007669"/>
    <property type="project" value="TreeGrafter"/>
</dbReference>
<evidence type="ECO:0000256" key="9">
    <source>
        <dbReference type="RuleBase" id="RU363093"/>
    </source>
</evidence>
<dbReference type="NCBIfam" id="TIGR04306">
    <property type="entry name" value="salvage_TenA"/>
    <property type="match status" value="1"/>
</dbReference>
<dbReference type="GO" id="GO:0009229">
    <property type="term" value="P:thiamine diphosphate biosynthetic process"/>
    <property type="evidence" value="ECO:0007669"/>
    <property type="project" value="UniProtKB-UniPathway"/>
</dbReference>
<proteinExistence type="inferred from homology"/>
<dbReference type="Proteomes" id="UP000051580">
    <property type="component" value="Unassembled WGS sequence"/>
</dbReference>
<comment type="pathway">
    <text evidence="2 9">Cofactor biosynthesis; thiamine diphosphate biosynthesis.</text>
</comment>
<dbReference type="AlphaFoldDB" id="A0A0R1UJI1"/>
<keyword evidence="12" id="KW-1185">Reference proteome</keyword>
<dbReference type="InterPro" id="IPR050967">
    <property type="entry name" value="Thiamine_Salvage_TenA"/>
</dbReference>
<comment type="function">
    <text evidence="9">Catalyzes an amino-pyrimidine hydrolysis reaction at the C5' of the pyrimidine moiety of thiamine compounds, a reaction that is part of a thiamine salvage pathway.</text>
</comment>
<organism evidence="11 12">
    <name type="scientific">Levilactobacillus hammesii DSM 16381</name>
    <dbReference type="NCBI Taxonomy" id="1423753"/>
    <lineage>
        <taxon>Bacteria</taxon>
        <taxon>Bacillati</taxon>
        <taxon>Bacillota</taxon>
        <taxon>Bacilli</taxon>
        <taxon>Lactobacillales</taxon>
        <taxon>Lactobacillaceae</taxon>
        <taxon>Levilactobacillus</taxon>
    </lineage>
</organism>
<evidence type="ECO:0000256" key="6">
    <source>
        <dbReference type="ARBA" id="ARBA00013647"/>
    </source>
</evidence>
<dbReference type="CDD" id="cd19364">
    <property type="entry name" value="TenA_C_BsTenA-like"/>
    <property type="match status" value="1"/>
</dbReference>
<comment type="similarity">
    <text evidence="3 9">Belongs to the TenA family.</text>
</comment>
<comment type="catalytic activity">
    <reaction evidence="8 9">
        <text>thiamine + H2O = 5-(2-hydroxyethyl)-4-methylthiazole + 4-amino-5-hydroxymethyl-2-methylpyrimidine + H(+)</text>
        <dbReference type="Rhea" id="RHEA:17509"/>
        <dbReference type="ChEBI" id="CHEBI:15377"/>
        <dbReference type="ChEBI" id="CHEBI:15378"/>
        <dbReference type="ChEBI" id="CHEBI:16892"/>
        <dbReference type="ChEBI" id="CHEBI:17957"/>
        <dbReference type="ChEBI" id="CHEBI:18385"/>
        <dbReference type="EC" id="3.5.99.2"/>
    </reaction>
</comment>
<dbReference type="PATRIC" id="fig|1423753.3.peg.1472"/>
<sequence>MFTDQAHAATLASWTASKHHPFITQLCAGTLPRETFRYYLIQDHYYLQEFGKLHDLAAVQSHDPQVAQQLHAGAEHLRQGEIAVRQTFFERLNITPEEVAATPVAPTGYAYTSHLYRALATAGTAGAVAGLLPCYWLYAEIGQELAQAGSPVPIYQDWLNTYDADDYTGMMADQLALANQVATPANQAELLEIFKKSSWYELNFWQMALDHETWAILASTKPSDFSVEK</sequence>
<evidence type="ECO:0000256" key="4">
    <source>
        <dbReference type="ARBA" id="ARBA00011881"/>
    </source>
</evidence>
<dbReference type="Gene3D" id="1.20.910.10">
    <property type="entry name" value="Heme oxygenase-like"/>
    <property type="match status" value="1"/>
</dbReference>
<evidence type="ECO:0000256" key="5">
    <source>
        <dbReference type="ARBA" id="ARBA00012684"/>
    </source>
</evidence>
<reference evidence="11 12" key="1">
    <citation type="journal article" date="2015" name="Genome Announc.">
        <title>Expanding the biotechnology potential of lactobacilli through comparative genomics of 213 strains and associated genera.</title>
        <authorList>
            <person name="Sun Z."/>
            <person name="Harris H.M."/>
            <person name="McCann A."/>
            <person name="Guo C."/>
            <person name="Argimon S."/>
            <person name="Zhang W."/>
            <person name="Yang X."/>
            <person name="Jeffery I.B."/>
            <person name="Cooney J.C."/>
            <person name="Kagawa T.F."/>
            <person name="Liu W."/>
            <person name="Song Y."/>
            <person name="Salvetti E."/>
            <person name="Wrobel A."/>
            <person name="Rasinkangas P."/>
            <person name="Parkhill J."/>
            <person name="Rea M.C."/>
            <person name="O'Sullivan O."/>
            <person name="Ritari J."/>
            <person name="Douillard F.P."/>
            <person name="Paul Ross R."/>
            <person name="Yang R."/>
            <person name="Briner A.E."/>
            <person name="Felis G.E."/>
            <person name="de Vos W.M."/>
            <person name="Barrangou R."/>
            <person name="Klaenhammer T.R."/>
            <person name="Caufield P.W."/>
            <person name="Cui Y."/>
            <person name="Zhang H."/>
            <person name="O'Toole P.W."/>
        </authorList>
    </citation>
    <scope>NUCLEOTIDE SEQUENCE [LARGE SCALE GENOMIC DNA]</scope>
    <source>
        <strain evidence="11 12">DSM 16381</strain>
    </source>
</reference>
<dbReference type="STRING" id="1423753.FD28_GL001415"/>
<evidence type="ECO:0000313" key="12">
    <source>
        <dbReference type="Proteomes" id="UP000051580"/>
    </source>
</evidence>
<dbReference type="InterPro" id="IPR016084">
    <property type="entry name" value="Haem_Oase-like_multi-hlx"/>
</dbReference>
<dbReference type="EC" id="3.5.99.2" evidence="5 9"/>
<dbReference type="GO" id="GO:0009228">
    <property type="term" value="P:thiamine biosynthetic process"/>
    <property type="evidence" value="ECO:0007669"/>
    <property type="project" value="UniProtKB-KW"/>
</dbReference>
<keyword evidence="7 9" id="KW-0784">Thiamine biosynthesis</keyword>
<dbReference type="InterPro" id="IPR004305">
    <property type="entry name" value="Thiaminase-2/PQQC"/>
</dbReference>
<dbReference type="EMBL" id="AZFS01000064">
    <property type="protein sequence ID" value="KRL93526.1"/>
    <property type="molecule type" value="Genomic_DNA"/>
</dbReference>
<protein>
    <recommendedName>
        <fullName evidence="6 9">Aminopyrimidine aminohydrolase</fullName>
        <ecNumber evidence="5 9">3.5.99.2</ecNumber>
    </recommendedName>
</protein>
<evidence type="ECO:0000256" key="2">
    <source>
        <dbReference type="ARBA" id="ARBA00004948"/>
    </source>
</evidence>
<name>A0A0R1UJI1_9LACO</name>
<dbReference type="SUPFAM" id="SSF48613">
    <property type="entry name" value="Heme oxygenase-like"/>
    <property type="match status" value="1"/>
</dbReference>
<evidence type="ECO:0000313" key="11">
    <source>
        <dbReference type="EMBL" id="KRL93526.1"/>
    </source>
</evidence>
<dbReference type="GO" id="GO:0050334">
    <property type="term" value="F:thiaminase activity"/>
    <property type="evidence" value="ECO:0007669"/>
    <property type="project" value="UniProtKB-EC"/>
</dbReference>
<comment type="caution">
    <text evidence="11">The sequence shown here is derived from an EMBL/GenBank/DDBJ whole genome shotgun (WGS) entry which is preliminary data.</text>
</comment>
<dbReference type="OrthoDB" id="34166at2"/>
<accession>A0A0R1UJI1</accession>
<comment type="catalytic activity">
    <reaction evidence="1 9">
        <text>4-amino-5-aminomethyl-2-methylpyrimidine + H2O = 4-amino-5-hydroxymethyl-2-methylpyrimidine + NH4(+)</text>
        <dbReference type="Rhea" id="RHEA:31799"/>
        <dbReference type="ChEBI" id="CHEBI:15377"/>
        <dbReference type="ChEBI" id="CHEBI:16892"/>
        <dbReference type="ChEBI" id="CHEBI:28938"/>
        <dbReference type="ChEBI" id="CHEBI:63416"/>
        <dbReference type="EC" id="3.5.99.2"/>
    </reaction>
</comment>